<dbReference type="EMBL" id="JACHJU010000001">
    <property type="protein sequence ID" value="MBB4939402.1"/>
    <property type="molecule type" value="Genomic_DNA"/>
</dbReference>
<gene>
    <name evidence="2" type="ORF">FHR32_003707</name>
</gene>
<protein>
    <submittedName>
        <fullName evidence="2">Uncharacterized protein YuzE</fullName>
    </submittedName>
</protein>
<name>A0A7W7W9H3_9ACTN</name>
<proteinExistence type="predicted"/>
<feature type="region of interest" description="Disordered" evidence="1">
    <location>
        <begin position="56"/>
        <end position="80"/>
    </location>
</feature>
<dbReference type="Pfam" id="PF10049">
    <property type="entry name" value="DUF2283"/>
    <property type="match status" value="1"/>
</dbReference>
<evidence type="ECO:0000313" key="2">
    <source>
        <dbReference type="EMBL" id="MBB4939402.1"/>
    </source>
</evidence>
<dbReference type="AlphaFoldDB" id="A0A7W7W9H3"/>
<sequence length="80" mass="8577">MWTYDPEAEGTYVYLHGPTPPGSAVKTVTVDDAMVNFDLDKDGKVIGIEILAAWPGEQSPEHKQGLSDEGESLGENEVSG</sequence>
<comment type="caution">
    <text evidence="2">The sequence shown here is derived from an EMBL/GenBank/DDBJ whole genome shotgun (WGS) entry which is preliminary data.</text>
</comment>
<reference evidence="2 3" key="1">
    <citation type="submission" date="2020-08" db="EMBL/GenBank/DDBJ databases">
        <title>Sequencing the genomes of 1000 actinobacteria strains.</title>
        <authorList>
            <person name="Klenk H.-P."/>
        </authorList>
    </citation>
    <scope>NUCLEOTIDE SEQUENCE [LARGE SCALE GENOMIC DNA]</scope>
    <source>
        <strain evidence="2 3">DSM 43023</strain>
    </source>
</reference>
<dbReference type="RefSeq" id="WP_184755398.1">
    <property type="nucleotide sequence ID" value="NZ_BAABEK010000095.1"/>
</dbReference>
<dbReference type="InterPro" id="IPR019270">
    <property type="entry name" value="DUF2283"/>
</dbReference>
<accession>A0A7W7W9H3</accession>
<evidence type="ECO:0000313" key="3">
    <source>
        <dbReference type="Proteomes" id="UP000534286"/>
    </source>
</evidence>
<organism evidence="2 3">
    <name type="scientific">Streptosporangium album</name>
    <dbReference type="NCBI Taxonomy" id="47479"/>
    <lineage>
        <taxon>Bacteria</taxon>
        <taxon>Bacillati</taxon>
        <taxon>Actinomycetota</taxon>
        <taxon>Actinomycetes</taxon>
        <taxon>Streptosporangiales</taxon>
        <taxon>Streptosporangiaceae</taxon>
        <taxon>Streptosporangium</taxon>
    </lineage>
</organism>
<evidence type="ECO:0000256" key="1">
    <source>
        <dbReference type="SAM" id="MobiDB-lite"/>
    </source>
</evidence>
<dbReference type="Proteomes" id="UP000534286">
    <property type="component" value="Unassembled WGS sequence"/>
</dbReference>
<keyword evidence="3" id="KW-1185">Reference proteome</keyword>